<dbReference type="Pfam" id="PF04670">
    <property type="entry name" value="Gtr1_RagA"/>
    <property type="match status" value="1"/>
</dbReference>
<evidence type="ECO:0000256" key="1">
    <source>
        <dbReference type="ARBA" id="ARBA00022741"/>
    </source>
</evidence>
<gene>
    <name evidence="3" type="ORF">DSAG12_02068</name>
</gene>
<organism evidence="3 4">
    <name type="scientific">Promethearchaeum syntrophicum</name>
    <dbReference type="NCBI Taxonomy" id="2594042"/>
    <lineage>
        <taxon>Archaea</taxon>
        <taxon>Promethearchaeati</taxon>
        <taxon>Promethearchaeota</taxon>
        <taxon>Promethearchaeia</taxon>
        <taxon>Promethearchaeales</taxon>
        <taxon>Promethearchaeaceae</taxon>
        <taxon>Promethearchaeum</taxon>
    </lineage>
</organism>
<dbReference type="RefSeq" id="WP_147663117.1">
    <property type="nucleotide sequence ID" value="NZ_CP042905.2"/>
</dbReference>
<dbReference type="GO" id="GO:1990131">
    <property type="term" value="C:Gtr1-Gtr2 GTPase complex"/>
    <property type="evidence" value="ECO:0007669"/>
    <property type="project" value="TreeGrafter"/>
</dbReference>
<dbReference type="InterPro" id="IPR027417">
    <property type="entry name" value="P-loop_NTPase"/>
</dbReference>
<evidence type="ECO:0000313" key="3">
    <source>
        <dbReference type="EMBL" id="QEE16238.1"/>
    </source>
</evidence>
<sequence length="306" mass="35472">MSKELMKIPIFGIQNAGKTSLIRSLQKEFSAITKLKPTKGIERQKLKLLGKDISIWDLGGQERYREQYLDRKAEVVFSDVDQTLFVIDIQDQGSFEKSINYFKDFRDKIADFSPDAKIHILIHKFDPGMEQDPENMKMLEVLKQKFIEIAAPLKLALYHTTIFNPLSIIHAFSKPLLGNSTLYDNLGILFDDFCNKNQITQMLDFIIIFSEDLIEVASYFKPAIEQIKLRDVAHSLFQTFTKKTMTLKEISFQTDFTVVEMKQFSSNKKRFYFTYGFDIQNSSNIETVKGDIEGLLDAVEKLMIYF</sequence>
<dbReference type="GO" id="GO:0003924">
    <property type="term" value="F:GTPase activity"/>
    <property type="evidence" value="ECO:0007669"/>
    <property type="project" value="TreeGrafter"/>
</dbReference>
<evidence type="ECO:0000313" key="4">
    <source>
        <dbReference type="Proteomes" id="UP000321408"/>
    </source>
</evidence>
<evidence type="ECO:0000256" key="2">
    <source>
        <dbReference type="ARBA" id="ARBA00023134"/>
    </source>
</evidence>
<dbReference type="KEGG" id="psyt:DSAG12_02068"/>
<dbReference type="SUPFAM" id="SSF52540">
    <property type="entry name" value="P-loop containing nucleoside triphosphate hydrolases"/>
    <property type="match status" value="1"/>
</dbReference>
<reference evidence="3 4" key="1">
    <citation type="journal article" date="2020" name="Nature">
        <title>Isolation of an archaeon at the prokaryote-eukaryote interface.</title>
        <authorList>
            <person name="Imachi H."/>
            <person name="Nobu M.K."/>
            <person name="Nakahara N."/>
            <person name="Morono Y."/>
            <person name="Ogawara M."/>
            <person name="Takaki Y."/>
            <person name="Takano Y."/>
            <person name="Uematsu K."/>
            <person name="Ikuta T."/>
            <person name="Ito M."/>
            <person name="Matsui Y."/>
            <person name="Miyazaki M."/>
            <person name="Murata K."/>
            <person name="Saito Y."/>
            <person name="Sakai S."/>
            <person name="Song C."/>
            <person name="Tasumi E."/>
            <person name="Yamanaka Y."/>
            <person name="Yamaguchi T."/>
            <person name="Kamagata Y."/>
            <person name="Tamaki H."/>
            <person name="Takai K."/>
        </authorList>
    </citation>
    <scope>NUCLEOTIDE SEQUENCE [LARGE SCALE GENOMIC DNA]</scope>
    <source>
        <strain evidence="3 4">MK-D1</strain>
    </source>
</reference>
<dbReference type="GO" id="GO:0005525">
    <property type="term" value="F:GTP binding"/>
    <property type="evidence" value="ECO:0007669"/>
    <property type="project" value="UniProtKB-KW"/>
</dbReference>
<dbReference type="GeneID" id="41330058"/>
<dbReference type="OrthoDB" id="136571at2157"/>
<dbReference type="InterPro" id="IPR005225">
    <property type="entry name" value="Small_GTP-bd"/>
</dbReference>
<dbReference type="Gene3D" id="3.40.50.300">
    <property type="entry name" value="P-loop containing nucleotide triphosphate hydrolases"/>
    <property type="match status" value="1"/>
</dbReference>
<keyword evidence="2" id="KW-0342">GTP-binding</keyword>
<protein>
    <submittedName>
        <fullName evidence="3">ADP-ribosylation factor-like protein</fullName>
    </submittedName>
</protein>
<dbReference type="GO" id="GO:0005764">
    <property type="term" value="C:lysosome"/>
    <property type="evidence" value="ECO:0007669"/>
    <property type="project" value="TreeGrafter"/>
</dbReference>
<proteinExistence type="predicted"/>
<dbReference type="Proteomes" id="UP000321408">
    <property type="component" value="Chromosome"/>
</dbReference>
<dbReference type="InterPro" id="IPR006762">
    <property type="entry name" value="Gtr1_RagA"/>
</dbReference>
<dbReference type="NCBIfam" id="TIGR00231">
    <property type="entry name" value="small_GTP"/>
    <property type="match status" value="1"/>
</dbReference>
<keyword evidence="4" id="KW-1185">Reference proteome</keyword>
<dbReference type="AlphaFoldDB" id="A0A5B9DAS8"/>
<dbReference type="PANTHER" id="PTHR11259:SF2">
    <property type="entry name" value="GH16429P"/>
    <property type="match status" value="1"/>
</dbReference>
<dbReference type="GO" id="GO:1904263">
    <property type="term" value="P:positive regulation of TORC1 signaling"/>
    <property type="evidence" value="ECO:0007669"/>
    <property type="project" value="TreeGrafter"/>
</dbReference>
<dbReference type="PANTHER" id="PTHR11259">
    <property type="entry name" value="RAS-RELATED GTP BINDING RAG/GTR YEAST"/>
    <property type="match status" value="1"/>
</dbReference>
<dbReference type="GO" id="GO:0009267">
    <property type="term" value="P:cellular response to starvation"/>
    <property type="evidence" value="ECO:0007669"/>
    <property type="project" value="TreeGrafter"/>
</dbReference>
<name>A0A5B9DAS8_9ARCH</name>
<accession>A0A5B9DAS8</accession>
<dbReference type="EMBL" id="CP042905">
    <property type="protein sequence ID" value="QEE16238.1"/>
    <property type="molecule type" value="Genomic_DNA"/>
</dbReference>
<reference evidence="3 4" key="2">
    <citation type="journal article" date="2024" name="Int. J. Syst. Evol. Microbiol.">
        <title>Promethearchaeum syntrophicum gen. nov., sp. nov., an anaerobic, obligately syntrophic archaeon, the first isolate of the lineage 'Asgard' archaea, and proposal of the new archaeal phylum Promethearchaeota phyl. nov. and kingdom Promethearchaeati regn. nov.</title>
        <authorList>
            <person name="Imachi H."/>
            <person name="Nobu M.K."/>
            <person name="Kato S."/>
            <person name="Takaki Y."/>
            <person name="Miyazaki M."/>
            <person name="Miyata M."/>
            <person name="Ogawara M."/>
            <person name="Saito Y."/>
            <person name="Sakai S."/>
            <person name="Tahara Y.O."/>
            <person name="Takano Y."/>
            <person name="Tasumi E."/>
            <person name="Uematsu K."/>
            <person name="Yoshimura T."/>
            <person name="Itoh T."/>
            <person name="Ohkuma M."/>
            <person name="Takai K."/>
        </authorList>
    </citation>
    <scope>NUCLEOTIDE SEQUENCE [LARGE SCALE GENOMIC DNA]</scope>
    <source>
        <strain evidence="3 4">MK-D1</strain>
    </source>
</reference>
<keyword evidence="1" id="KW-0547">Nucleotide-binding</keyword>